<keyword evidence="13" id="KW-1185">Reference proteome</keyword>
<dbReference type="OrthoDB" id="5062908at2759"/>
<evidence type="ECO:0000256" key="5">
    <source>
        <dbReference type="ARBA" id="ARBA00022833"/>
    </source>
</evidence>
<dbReference type="AlphaFoldDB" id="A0A0R3T311"/>
<accession>A0A0R3T311</accession>
<dbReference type="GO" id="GO:0005634">
    <property type="term" value="C:nucleus"/>
    <property type="evidence" value="ECO:0007669"/>
    <property type="project" value="UniProtKB-SubCell"/>
</dbReference>
<dbReference type="Proteomes" id="UP000278807">
    <property type="component" value="Unassembled WGS sequence"/>
</dbReference>
<dbReference type="Pfam" id="PF00096">
    <property type="entry name" value="zf-C2H2"/>
    <property type="match status" value="3"/>
</dbReference>
<dbReference type="WBParaSite" id="HNAJ_0000136601-mRNA-1">
    <property type="protein sequence ID" value="HNAJ_0000136601-mRNA-1"/>
    <property type="gene ID" value="HNAJ_0000136601"/>
</dbReference>
<dbReference type="GO" id="GO:0000978">
    <property type="term" value="F:RNA polymerase II cis-regulatory region sequence-specific DNA binding"/>
    <property type="evidence" value="ECO:0007669"/>
    <property type="project" value="TreeGrafter"/>
</dbReference>
<keyword evidence="5" id="KW-0862">Zinc</keyword>
<evidence type="ECO:0000256" key="9">
    <source>
        <dbReference type="PROSITE-ProRule" id="PRU00042"/>
    </source>
</evidence>
<dbReference type="FunFam" id="3.30.160.60:FF:000446">
    <property type="entry name" value="Zinc finger protein"/>
    <property type="match status" value="1"/>
</dbReference>
<evidence type="ECO:0000256" key="4">
    <source>
        <dbReference type="ARBA" id="ARBA00022771"/>
    </source>
</evidence>
<dbReference type="InterPro" id="IPR036236">
    <property type="entry name" value="Znf_C2H2_sf"/>
</dbReference>
<evidence type="ECO:0000256" key="1">
    <source>
        <dbReference type="ARBA" id="ARBA00004123"/>
    </source>
</evidence>
<keyword evidence="4 9" id="KW-0863">Zinc-finger</keyword>
<dbReference type="GO" id="GO:0008270">
    <property type="term" value="F:zinc ion binding"/>
    <property type="evidence" value="ECO:0007669"/>
    <property type="project" value="UniProtKB-KW"/>
</dbReference>
<evidence type="ECO:0000313" key="12">
    <source>
        <dbReference type="EMBL" id="VDN97224.1"/>
    </source>
</evidence>
<dbReference type="PROSITE" id="PS00028">
    <property type="entry name" value="ZINC_FINGER_C2H2_1"/>
    <property type="match status" value="4"/>
</dbReference>
<gene>
    <name evidence="12" type="ORF">HNAJ_LOCUS1365</name>
</gene>
<reference evidence="14" key="1">
    <citation type="submission" date="2017-02" db="UniProtKB">
        <authorList>
            <consortium name="WormBaseParasite"/>
        </authorList>
    </citation>
    <scope>IDENTIFICATION</scope>
</reference>
<evidence type="ECO:0000259" key="11">
    <source>
        <dbReference type="PROSITE" id="PS50157"/>
    </source>
</evidence>
<keyword evidence="2" id="KW-0479">Metal-binding</keyword>
<dbReference type="SUPFAM" id="SSF57667">
    <property type="entry name" value="beta-beta-alpha zinc fingers"/>
    <property type="match status" value="2"/>
</dbReference>
<evidence type="ECO:0000313" key="13">
    <source>
        <dbReference type="Proteomes" id="UP000278807"/>
    </source>
</evidence>
<dbReference type="EMBL" id="UZAE01000521">
    <property type="protein sequence ID" value="VDN97224.1"/>
    <property type="molecule type" value="Genomic_DNA"/>
</dbReference>
<dbReference type="PANTHER" id="PTHR23235">
    <property type="entry name" value="KRUEPPEL-LIKE TRANSCRIPTION FACTOR"/>
    <property type="match status" value="1"/>
</dbReference>
<feature type="domain" description="C2H2-type" evidence="11">
    <location>
        <begin position="64"/>
        <end position="91"/>
    </location>
</feature>
<keyword evidence="3" id="KW-0677">Repeat</keyword>
<keyword evidence="7" id="KW-0804">Transcription</keyword>
<dbReference type="PANTHER" id="PTHR23235:SF120">
    <property type="entry name" value="KRUPPEL-LIKE FACTOR 15"/>
    <property type="match status" value="1"/>
</dbReference>
<keyword evidence="6" id="KW-0805">Transcription regulation</keyword>
<dbReference type="FunFam" id="3.30.160.60:FF:000065">
    <property type="entry name" value="B-cell CLL/lymphoma 6, member B"/>
    <property type="match status" value="1"/>
</dbReference>
<evidence type="ECO:0000256" key="2">
    <source>
        <dbReference type="ARBA" id="ARBA00022723"/>
    </source>
</evidence>
<evidence type="ECO:0000256" key="6">
    <source>
        <dbReference type="ARBA" id="ARBA00023015"/>
    </source>
</evidence>
<dbReference type="GO" id="GO:0000981">
    <property type="term" value="F:DNA-binding transcription factor activity, RNA polymerase II-specific"/>
    <property type="evidence" value="ECO:0007669"/>
    <property type="project" value="TreeGrafter"/>
</dbReference>
<feature type="region of interest" description="Disordered" evidence="10">
    <location>
        <begin position="165"/>
        <end position="185"/>
    </location>
</feature>
<dbReference type="Gene3D" id="3.30.160.60">
    <property type="entry name" value="Classic Zinc Finger"/>
    <property type="match status" value="4"/>
</dbReference>
<dbReference type="SMART" id="SM00355">
    <property type="entry name" value="ZnF_C2H2"/>
    <property type="match status" value="4"/>
</dbReference>
<feature type="domain" description="C2H2-type" evidence="11">
    <location>
        <begin position="92"/>
        <end position="119"/>
    </location>
</feature>
<comment type="subcellular location">
    <subcellularLocation>
        <location evidence="1">Nucleus</location>
    </subcellularLocation>
</comment>
<dbReference type="STRING" id="102285.A0A0R3T311"/>
<evidence type="ECO:0000313" key="14">
    <source>
        <dbReference type="WBParaSite" id="HNAJ_0000136601-mRNA-1"/>
    </source>
</evidence>
<sequence>MRLESTFRTLKESVIHIFVLLLAPLNKSNSIVGNNRLTKHGPLDEVDESNAKMSKGTTNKEKRFTCDVCNKTCSRQSKLNIHKLKHSGKKPFKCEACGNQFYTKFELNSHKLVHRDERPHKCRKCEKTFKRQKDLSEHMLSHNEERPYDCEECKKAFKRKHHLTVHLRSHKGKNPTPVGKEIKDF</sequence>
<dbReference type="InterPro" id="IPR013087">
    <property type="entry name" value="Znf_C2H2_type"/>
</dbReference>
<dbReference type="PROSITE" id="PS50157">
    <property type="entry name" value="ZINC_FINGER_C2H2_2"/>
    <property type="match status" value="4"/>
</dbReference>
<protein>
    <submittedName>
        <fullName evidence="14">Protein krueppel</fullName>
    </submittedName>
</protein>
<keyword evidence="8" id="KW-0539">Nucleus</keyword>
<evidence type="ECO:0000256" key="10">
    <source>
        <dbReference type="SAM" id="MobiDB-lite"/>
    </source>
</evidence>
<dbReference type="FunFam" id="3.30.160.60:FF:000012">
    <property type="entry name" value="RB-associated KRAB zinc finger protein-like"/>
    <property type="match status" value="1"/>
</dbReference>
<feature type="domain" description="C2H2-type" evidence="11">
    <location>
        <begin position="120"/>
        <end position="147"/>
    </location>
</feature>
<evidence type="ECO:0000256" key="8">
    <source>
        <dbReference type="ARBA" id="ARBA00023242"/>
    </source>
</evidence>
<feature type="domain" description="C2H2-type" evidence="11">
    <location>
        <begin position="148"/>
        <end position="175"/>
    </location>
</feature>
<evidence type="ECO:0000256" key="3">
    <source>
        <dbReference type="ARBA" id="ARBA00022737"/>
    </source>
</evidence>
<organism evidence="14">
    <name type="scientific">Rodentolepis nana</name>
    <name type="common">Dwarf tapeworm</name>
    <name type="synonym">Hymenolepis nana</name>
    <dbReference type="NCBI Taxonomy" id="102285"/>
    <lineage>
        <taxon>Eukaryota</taxon>
        <taxon>Metazoa</taxon>
        <taxon>Spiralia</taxon>
        <taxon>Lophotrochozoa</taxon>
        <taxon>Platyhelminthes</taxon>
        <taxon>Cestoda</taxon>
        <taxon>Eucestoda</taxon>
        <taxon>Cyclophyllidea</taxon>
        <taxon>Hymenolepididae</taxon>
        <taxon>Rodentolepis</taxon>
    </lineage>
</organism>
<reference evidence="12 13" key="2">
    <citation type="submission" date="2018-11" db="EMBL/GenBank/DDBJ databases">
        <authorList>
            <consortium name="Pathogen Informatics"/>
        </authorList>
    </citation>
    <scope>NUCLEOTIDE SEQUENCE [LARGE SCALE GENOMIC DNA]</scope>
</reference>
<name>A0A0R3T311_RODNA</name>
<dbReference type="FunFam" id="3.30.160.60:FF:000624">
    <property type="entry name" value="zinc finger protein 697"/>
    <property type="match status" value="1"/>
</dbReference>
<evidence type="ECO:0000256" key="7">
    <source>
        <dbReference type="ARBA" id="ARBA00023163"/>
    </source>
</evidence>
<proteinExistence type="predicted"/>